<reference evidence="10 11" key="1">
    <citation type="submission" date="2020-08" db="EMBL/GenBank/DDBJ databases">
        <title>Genomic Encyclopedia of Type Strains, Phase IV (KMG-IV): sequencing the most valuable type-strain genomes for metagenomic binning, comparative biology and taxonomic classification.</title>
        <authorList>
            <person name="Goeker M."/>
        </authorList>
    </citation>
    <scope>NUCLEOTIDE SEQUENCE [LARGE SCALE GENOMIC DNA]</scope>
    <source>
        <strain evidence="10 11">DSM 103733</strain>
    </source>
</reference>
<dbReference type="InterPro" id="IPR025857">
    <property type="entry name" value="MacB_PCD"/>
</dbReference>
<feature type="domain" description="ABC3 transporter permease C-terminal" evidence="8">
    <location>
        <begin position="277"/>
        <end position="396"/>
    </location>
</feature>
<evidence type="ECO:0000256" key="1">
    <source>
        <dbReference type="ARBA" id="ARBA00004651"/>
    </source>
</evidence>
<organism evidence="10 11">
    <name type="scientific">Silvibacterium bohemicum</name>
    <dbReference type="NCBI Taxonomy" id="1577686"/>
    <lineage>
        <taxon>Bacteria</taxon>
        <taxon>Pseudomonadati</taxon>
        <taxon>Acidobacteriota</taxon>
        <taxon>Terriglobia</taxon>
        <taxon>Terriglobales</taxon>
        <taxon>Acidobacteriaceae</taxon>
        <taxon>Silvibacterium</taxon>
    </lineage>
</organism>
<dbReference type="EMBL" id="JACHEK010000008">
    <property type="protein sequence ID" value="MBB6145910.1"/>
    <property type="molecule type" value="Genomic_DNA"/>
</dbReference>
<feature type="transmembrane region" description="Helical" evidence="7">
    <location>
        <begin position="271"/>
        <end position="295"/>
    </location>
</feature>
<feature type="transmembrane region" description="Helical" evidence="7">
    <location>
        <begin position="790"/>
        <end position="812"/>
    </location>
</feature>
<name>A0A841JXN1_9BACT</name>
<dbReference type="NCBIfam" id="TIGR03434">
    <property type="entry name" value="ADOP"/>
    <property type="match status" value="1"/>
</dbReference>
<feature type="transmembrane region" description="Helical" evidence="7">
    <location>
        <begin position="20"/>
        <end position="41"/>
    </location>
</feature>
<comment type="subcellular location">
    <subcellularLocation>
        <location evidence="1">Cell membrane</location>
        <topology evidence="1">Multi-pass membrane protein</topology>
    </subcellularLocation>
</comment>
<proteinExistence type="inferred from homology"/>
<gene>
    <name evidence="10" type="ORF">HNQ77_003880</name>
</gene>
<dbReference type="OrthoDB" id="101299at2"/>
<feature type="transmembrane region" description="Helical" evidence="7">
    <location>
        <begin position="758"/>
        <end position="778"/>
    </location>
</feature>
<feature type="transmembrane region" description="Helical" evidence="7">
    <location>
        <begin position="366"/>
        <end position="391"/>
    </location>
</feature>
<dbReference type="InterPro" id="IPR050250">
    <property type="entry name" value="Macrolide_Exporter_MacB"/>
</dbReference>
<evidence type="ECO:0000256" key="7">
    <source>
        <dbReference type="SAM" id="Phobius"/>
    </source>
</evidence>
<dbReference type="GO" id="GO:0022857">
    <property type="term" value="F:transmembrane transporter activity"/>
    <property type="evidence" value="ECO:0007669"/>
    <property type="project" value="TreeGrafter"/>
</dbReference>
<feature type="domain" description="MacB-like periplasmic core" evidence="9">
    <location>
        <begin position="506"/>
        <end position="668"/>
    </location>
</feature>
<feature type="transmembrane region" description="Helical" evidence="7">
    <location>
        <begin position="700"/>
        <end position="724"/>
    </location>
</feature>
<dbReference type="RefSeq" id="WP_050060914.1">
    <property type="nucleotide sequence ID" value="NZ_JACHEK010000008.1"/>
</dbReference>
<comment type="caution">
    <text evidence="10">The sequence shown here is derived from an EMBL/GenBank/DDBJ whole genome shotgun (WGS) entry which is preliminary data.</text>
</comment>
<keyword evidence="2" id="KW-1003">Cell membrane</keyword>
<evidence type="ECO:0000256" key="3">
    <source>
        <dbReference type="ARBA" id="ARBA00022692"/>
    </source>
</evidence>
<feature type="transmembrane region" description="Helical" evidence="7">
    <location>
        <begin position="420"/>
        <end position="443"/>
    </location>
</feature>
<dbReference type="PANTHER" id="PTHR30572">
    <property type="entry name" value="MEMBRANE COMPONENT OF TRANSPORTER-RELATED"/>
    <property type="match status" value="1"/>
</dbReference>
<evidence type="ECO:0000313" key="11">
    <source>
        <dbReference type="Proteomes" id="UP000538666"/>
    </source>
</evidence>
<feature type="domain" description="ABC3 transporter permease C-terminal" evidence="8">
    <location>
        <begin position="707"/>
        <end position="820"/>
    </location>
</feature>
<evidence type="ECO:0000256" key="6">
    <source>
        <dbReference type="ARBA" id="ARBA00038076"/>
    </source>
</evidence>
<keyword evidence="11" id="KW-1185">Reference proteome</keyword>
<dbReference type="GO" id="GO:0005886">
    <property type="term" value="C:plasma membrane"/>
    <property type="evidence" value="ECO:0007669"/>
    <property type="project" value="UniProtKB-SubCell"/>
</dbReference>
<evidence type="ECO:0000259" key="9">
    <source>
        <dbReference type="Pfam" id="PF12704"/>
    </source>
</evidence>
<protein>
    <submittedName>
        <fullName evidence="10">Putative permease</fullName>
    </submittedName>
</protein>
<accession>A0A841JXN1</accession>
<dbReference type="Proteomes" id="UP000538666">
    <property type="component" value="Unassembled WGS sequence"/>
</dbReference>
<comment type="similarity">
    <text evidence="6">Belongs to the ABC-4 integral membrane protein family.</text>
</comment>
<dbReference type="PANTHER" id="PTHR30572:SF4">
    <property type="entry name" value="ABC TRANSPORTER PERMEASE YTRF"/>
    <property type="match status" value="1"/>
</dbReference>
<dbReference type="Pfam" id="PF12704">
    <property type="entry name" value="MacB_PCD"/>
    <property type="match status" value="2"/>
</dbReference>
<evidence type="ECO:0000313" key="10">
    <source>
        <dbReference type="EMBL" id="MBB6145910.1"/>
    </source>
</evidence>
<keyword evidence="3 7" id="KW-0812">Transmembrane</keyword>
<evidence type="ECO:0000256" key="5">
    <source>
        <dbReference type="ARBA" id="ARBA00023136"/>
    </source>
</evidence>
<evidence type="ECO:0000259" key="8">
    <source>
        <dbReference type="Pfam" id="PF02687"/>
    </source>
</evidence>
<keyword evidence="4 7" id="KW-1133">Transmembrane helix</keyword>
<sequence>MILQDLKYAVRQLRSGWGFATLAVVTLALGIGANTAMFTVVESVLLRPLPYPHSNRLVIVAPAGTAGSGNASYLNYRDIRDQSQKLEAVASYSEDVSVVEGKNGSISVTAPRVTPNALTMVGAQPLLGRTFTETEGHAGGPQVTILSEGLWRQSYDSDPNILGRTVKIGGIERTVVGVMPASFRFPETVGPDMAKGVWLPLQPSAEMLKDRGYNFIGIVGRMRPGVSVAQAQQDLNAIVQRIVRAEPDHAEGLALDMTSYQEMLTGNVRPVFLALMAALGLVLLIACANVANLLIARCLGRRQEFAVRAALGASRGRLVGQLIAEGAVLSLLGCALGAMLAQFALAGIHKLPNGTVPQADSITMHWSVLVTLAVIATLTTVLSSLLPALLVARTDPQPALQASSRGIGSRSVSGKLSGGLVAGEVALSTLLLVGTGLLFHTLWNLAHTRLGFDVDRITTFTAMPADSAGFSAMAVSADAEHAPLSIASTIYSPSLARLRQTPGVRYAALATAPPLSGVDMHSSFDIVGHPTTHAHHPEARITAASEDYAAALGTPLVHGRMISADDTAAASPVVVVNEALVKKYFPNTDPLQHQIDLGGKDTGMLKPWTIVGVLGDQIDHKVGGEVQPLILIPYQQVPTISLFYQALLKTFVTFIVKTRGDMPVAATARDLFKQTAPDYALDNFQTMQETIDSATFSQRLGLYLTASFAGLAIVMVVAGLYGVLAQLVSYRRREIGVRMALGATREGIAKMILRQGGILIGIGLGAGLVIAVFAGQLVKSFLYQVKPIDLGTYVGVTILLLVIGSIASLIPAHSASTIEPMEALRED</sequence>
<dbReference type="AlphaFoldDB" id="A0A841JXN1"/>
<evidence type="ECO:0000256" key="2">
    <source>
        <dbReference type="ARBA" id="ARBA00022475"/>
    </source>
</evidence>
<dbReference type="InterPro" id="IPR003838">
    <property type="entry name" value="ABC3_permease_C"/>
</dbReference>
<evidence type="ECO:0000256" key="4">
    <source>
        <dbReference type="ARBA" id="ARBA00022989"/>
    </source>
</evidence>
<dbReference type="InterPro" id="IPR017800">
    <property type="entry name" value="ADOP"/>
</dbReference>
<feature type="domain" description="MacB-like periplasmic core" evidence="9">
    <location>
        <begin position="21"/>
        <end position="237"/>
    </location>
</feature>
<feature type="transmembrane region" description="Helical" evidence="7">
    <location>
        <begin position="322"/>
        <end position="346"/>
    </location>
</feature>
<keyword evidence="5 7" id="KW-0472">Membrane</keyword>
<dbReference type="Pfam" id="PF02687">
    <property type="entry name" value="FtsX"/>
    <property type="match status" value="2"/>
</dbReference>